<evidence type="ECO:0000313" key="3">
    <source>
        <dbReference type="Proteomes" id="UP000183832"/>
    </source>
</evidence>
<name>A0A1J1HQ62_9DIPT</name>
<feature type="region of interest" description="Disordered" evidence="1">
    <location>
        <begin position="1"/>
        <end position="29"/>
    </location>
</feature>
<protein>
    <submittedName>
        <fullName evidence="2">CLUMA_CG003322, isoform A</fullName>
    </submittedName>
</protein>
<sequence>MQYGWSMNVTTMRNEEKEEKNPFAVSSSDKQNLSSNLFRFWYANYQYHVNGQKPGLSFLP</sequence>
<keyword evidence="3" id="KW-1185">Reference proteome</keyword>
<proteinExistence type="predicted"/>
<reference evidence="2 3" key="1">
    <citation type="submission" date="2015-04" db="EMBL/GenBank/DDBJ databases">
        <authorList>
            <person name="Syromyatnikov M.Y."/>
            <person name="Popov V.N."/>
        </authorList>
    </citation>
    <scope>NUCLEOTIDE SEQUENCE [LARGE SCALE GENOMIC DNA]</scope>
</reference>
<organism evidence="2 3">
    <name type="scientific">Clunio marinus</name>
    <dbReference type="NCBI Taxonomy" id="568069"/>
    <lineage>
        <taxon>Eukaryota</taxon>
        <taxon>Metazoa</taxon>
        <taxon>Ecdysozoa</taxon>
        <taxon>Arthropoda</taxon>
        <taxon>Hexapoda</taxon>
        <taxon>Insecta</taxon>
        <taxon>Pterygota</taxon>
        <taxon>Neoptera</taxon>
        <taxon>Endopterygota</taxon>
        <taxon>Diptera</taxon>
        <taxon>Nematocera</taxon>
        <taxon>Chironomoidea</taxon>
        <taxon>Chironomidae</taxon>
        <taxon>Clunio</taxon>
    </lineage>
</organism>
<accession>A0A1J1HQ62</accession>
<dbReference type="Proteomes" id="UP000183832">
    <property type="component" value="Unassembled WGS sequence"/>
</dbReference>
<dbReference type="AlphaFoldDB" id="A0A1J1HQ62"/>
<evidence type="ECO:0000313" key="2">
    <source>
        <dbReference type="EMBL" id="CRK89524.1"/>
    </source>
</evidence>
<evidence type="ECO:0000256" key="1">
    <source>
        <dbReference type="SAM" id="MobiDB-lite"/>
    </source>
</evidence>
<feature type="compositionally biased region" description="Polar residues" evidence="1">
    <location>
        <begin position="1"/>
        <end position="12"/>
    </location>
</feature>
<gene>
    <name evidence="2" type="ORF">CLUMA_CG003322</name>
</gene>
<dbReference type="EMBL" id="CVRI01000013">
    <property type="protein sequence ID" value="CRK89524.1"/>
    <property type="molecule type" value="Genomic_DNA"/>
</dbReference>